<keyword evidence="4 8" id="KW-0812">Transmembrane</keyword>
<accession>A0ABV2ANK0</accession>
<keyword evidence="6" id="KW-1133">Transmembrane helix</keyword>
<comment type="similarity">
    <text evidence="2 9">Belongs to the mitochondrial carrier (TC 2.A.29) family.</text>
</comment>
<keyword evidence="7 8" id="KW-0472">Membrane</keyword>
<evidence type="ECO:0000256" key="4">
    <source>
        <dbReference type="ARBA" id="ARBA00022692"/>
    </source>
</evidence>
<reference evidence="10 11" key="1">
    <citation type="journal article" date="2024" name="BMC Biol.">
        <title>Comparative genomics of Ascetosporea gives new insight into the evolutionary basis for animal parasitism in Rhizaria.</title>
        <authorList>
            <person name="Hiltunen Thoren M."/>
            <person name="Onut-Brannstrom I."/>
            <person name="Alfjorden A."/>
            <person name="Peckova H."/>
            <person name="Swords F."/>
            <person name="Hooper C."/>
            <person name="Holzer A.S."/>
            <person name="Bass D."/>
            <person name="Burki F."/>
        </authorList>
    </citation>
    <scope>NUCLEOTIDE SEQUENCE [LARGE SCALE GENOMIC DNA]</scope>
    <source>
        <strain evidence="10">20-A016</strain>
    </source>
</reference>
<keyword evidence="3 9" id="KW-0813">Transport</keyword>
<dbReference type="Proteomes" id="UP001439008">
    <property type="component" value="Unassembled WGS sequence"/>
</dbReference>
<dbReference type="EMBL" id="JBDODL010001190">
    <property type="protein sequence ID" value="MES1921250.1"/>
    <property type="molecule type" value="Genomic_DNA"/>
</dbReference>
<dbReference type="Pfam" id="PF00153">
    <property type="entry name" value="Mito_carr"/>
    <property type="match status" value="1"/>
</dbReference>
<evidence type="ECO:0000256" key="3">
    <source>
        <dbReference type="ARBA" id="ARBA00022448"/>
    </source>
</evidence>
<gene>
    <name evidence="10" type="ORF">MHBO_002805</name>
</gene>
<dbReference type="InterPro" id="IPR044712">
    <property type="entry name" value="SLC25A32-like"/>
</dbReference>
<feature type="repeat" description="Solcar" evidence="8">
    <location>
        <begin position="20"/>
        <end position="113"/>
    </location>
</feature>
<dbReference type="PROSITE" id="PS50920">
    <property type="entry name" value="SOLCAR"/>
    <property type="match status" value="1"/>
</dbReference>
<proteinExistence type="inferred from homology"/>
<sequence length="118" mass="12946">MYFYENARRLAVAVYGKNKLPLHATLPMGALTKSAAACITYPLLLIKARLYQPVEAGAVGGNKNKYKNFSHVATSVIRREGAAGFYKGLTAHLAKTAPGSAITFATYEYLIFLMNARW</sequence>
<dbReference type="Gene3D" id="1.50.40.10">
    <property type="entry name" value="Mitochondrial carrier domain"/>
    <property type="match status" value="1"/>
</dbReference>
<dbReference type="SUPFAM" id="SSF103506">
    <property type="entry name" value="Mitochondrial carrier"/>
    <property type="match status" value="1"/>
</dbReference>
<dbReference type="InterPro" id="IPR018108">
    <property type="entry name" value="MCP_transmembrane"/>
</dbReference>
<evidence type="ECO:0000256" key="5">
    <source>
        <dbReference type="ARBA" id="ARBA00022737"/>
    </source>
</evidence>
<evidence type="ECO:0000256" key="1">
    <source>
        <dbReference type="ARBA" id="ARBA00004141"/>
    </source>
</evidence>
<dbReference type="InterPro" id="IPR023395">
    <property type="entry name" value="MCP_dom_sf"/>
</dbReference>
<comment type="subcellular location">
    <subcellularLocation>
        <location evidence="1">Membrane</location>
        <topology evidence="1">Multi-pass membrane protein</topology>
    </subcellularLocation>
</comment>
<evidence type="ECO:0000256" key="6">
    <source>
        <dbReference type="ARBA" id="ARBA00022989"/>
    </source>
</evidence>
<keyword evidence="5" id="KW-0677">Repeat</keyword>
<name>A0ABV2ANK0_9EUKA</name>
<evidence type="ECO:0000256" key="2">
    <source>
        <dbReference type="ARBA" id="ARBA00006375"/>
    </source>
</evidence>
<comment type="caution">
    <text evidence="10">The sequence shown here is derived from an EMBL/GenBank/DDBJ whole genome shotgun (WGS) entry which is preliminary data.</text>
</comment>
<keyword evidence="11" id="KW-1185">Reference proteome</keyword>
<organism evidence="10 11">
    <name type="scientific">Bonamia ostreae</name>
    <dbReference type="NCBI Taxonomy" id="126728"/>
    <lineage>
        <taxon>Eukaryota</taxon>
        <taxon>Sar</taxon>
        <taxon>Rhizaria</taxon>
        <taxon>Endomyxa</taxon>
        <taxon>Ascetosporea</taxon>
        <taxon>Haplosporida</taxon>
        <taxon>Bonamia</taxon>
    </lineage>
</organism>
<evidence type="ECO:0000256" key="8">
    <source>
        <dbReference type="PROSITE-ProRule" id="PRU00282"/>
    </source>
</evidence>
<evidence type="ECO:0000313" key="10">
    <source>
        <dbReference type="EMBL" id="MES1921250.1"/>
    </source>
</evidence>
<protein>
    <submittedName>
        <fullName evidence="10">Uncharacterized protein</fullName>
    </submittedName>
</protein>
<dbReference type="PANTHER" id="PTHR45683">
    <property type="entry name" value="MITOCHONDRIAL NICOTINAMIDE ADENINE DINUCLEOTIDE TRANSPORTER 1-RELATED-RELATED"/>
    <property type="match status" value="1"/>
</dbReference>
<evidence type="ECO:0000313" key="11">
    <source>
        <dbReference type="Proteomes" id="UP001439008"/>
    </source>
</evidence>
<evidence type="ECO:0000256" key="7">
    <source>
        <dbReference type="ARBA" id="ARBA00023136"/>
    </source>
</evidence>
<evidence type="ECO:0000256" key="9">
    <source>
        <dbReference type="RuleBase" id="RU000488"/>
    </source>
</evidence>